<dbReference type="InterPro" id="IPR000792">
    <property type="entry name" value="Tscrpt_reg_LuxR_C"/>
</dbReference>
<dbReference type="InterPro" id="IPR036388">
    <property type="entry name" value="WH-like_DNA-bd_sf"/>
</dbReference>
<dbReference type="CDD" id="cd06170">
    <property type="entry name" value="LuxR_C_like"/>
    <property type="match status" value="1"/>
</dbReference>
<dbReference type="Gene3D" id="1.10.10.10">
    <property type="entry name" value="Winged helix-like DNA-binding domain superfamily/Winged helix DNA-binding domain"/>
    <property type="match status" value="1"/>
</dbReference>
<organism evidence="2 3">
    <name type="scientific">Leucothrix arctica</name>
    <dbReference type="NCBI Taxonomy" id="1481894"/>
    <lineage>
        <taxon>Bacteria</taxon>
        <taxon>Pseudomonadati</taxon>
        <taxon>Pseudomonadota</taxon>
        <taxon>Gammaproteobacteria</taxon>
        <taxon>Thiotrichales</taxon>
        <taxon>Thiotrichaceae</taxon>
        <taxon>Leucothrix</taxon>
    </lineage>
</organism>
<accession>A0A317C605</accession>
<dbReference type="RefSeq" id="WP_109824688.1">
    <property type="nucleotide sequence ID" value="NZ_QGKL01000041.1"/>
</dbReference>
<evidence type="ECO:0000313" key="2">
    <source>
        <dbReference type="EMBL" id="PWQ94095.1"/>
    </source>
</evidence>
<evidence type="ECO:0000259" key="1">
    <source>
        <dbReference type="SMART" id="SM00421"/>
    </source>
</evidence>
<dbReference type="SUPFAM" id="SSF46894">
    <property type="entry name" value="C-terminal effector domain of the bipartite response regulators"/>
    <property type="match status" value="1"/>
</dbReference>
<comment type="caution">
    <text evidence="2">The sequence shown here is derived from an EMBL/GenBank/DDBJ whole genome shotgun (WGS) entry which is preliminary data.</text>
</comment>
<keyword evidence="3" id="KW-1185">Reference proteome</keyword>
<reference evidence="2 3" key="1">
    <citation type="submission" date="2018-05" db="EMBL/GenBank/DDBJ databases">
        <title>Leucothrix arctica sp. nov., isolated from Arctic seawater.</title>
        <authorList>
            <person name="Choi A."/>
            <person name="Baek K."/>
        </authorList>
    </citation>
    <scope>NUCLEOTIDE SEQUENCE [LARGE SCALE GENOMIC DNA]</scope>
    <source>
        <strain evidence="2 3">IMCC9719</strain>
    </source>
</reference>
<protein>
    <recommendedName>
        <fullName evidence="1">HTH luxR-type domain-containing protein</fullName>
    </recommendedName>
</protein>
<evidence type="ECO:0000313" key="3">
    <source>
        <dbReference type="Proteomes" id="UP000245506"/>
    </source>
</evidence>
<dbReference type="GO" id="GO:0006355">
    <property type="term" value="P:regulation of DNA-templated transcription"/>
    <property type="evidence" value="ECO:0007669"/>
    <property type="project" value="InterPro"/>
</dbReference>
<gene>
    <name evidence="2" type="ORF">DKT75_16275</name>
</gene>
<dbReference type="OrthoDB" id="9796655at2"/>
<dbReference type="SMART" id="SM00421">
    <property type="entry name" value="HTH_LUXR"/>
    <property type="match status" value="1"/>
</dbReference>
<dbReference type="GO" id="GO:0003677">
    <property type="term" value="F:DNA binding"/>
    <property type="evidence" value="ECO:0007669"/>
    <property type="project" value="InterPro"/>
</dbReference>
<proteinExistence type="predicted"/>
<feature type="domain" description="HTH luxR-type" evidence="1">
    <location>
        <begin position="196"/>
        <end position="253"/>
    </location>
</feature>
<name>A0A317C605_9GAMM</name>
<dbReference type="InterPro" id="IPR016032">
    <property type="entry name" value="Sig_transdc_resp-reg_C-effctor"/>
</dbReference>
<dbReference type="Pfam" id="PF00196">
    <property type="entry name" value="GerE"/>
    <property type="match status" value="1"/>
</dbReference>
<sequence>MKECDYKKLYELTSDIYKIGLDWSAWEGVLEYFASYVKNGKGSITVRQNSTFEIDIDNFYLTKTWNLGSESIDPYRRYLYKHDVWASLEYNNTEGKLCVFSDHLPKRELLQTRFYKEWLDPIGISDGVAIQLFETKKIRIVFKIFHDDNTEAVLDLCRDIEKVYPHLCKATEIHMKILGIGNGVDYQTQANQLKEKYGLTPKEIEVATASVYLGTNKKIAESLGVNESTIKKHIKSILKKMNLSQKDEITHKLICFINPQLELIPPNPMCSGEINS</sequence>
<dbReference type="AlphaFoldDB" id="A0A317C605"/>
<dbReference type="EMBL" id="QGKL01000041">
    <property type="protein sequence ID" value="PWQ94095.1"/>
    <property type="molecule type" value="Genomic_DNA"/>
</dbReference>
<dbReference type="Proteomes" id="UP000245506">
    <property type="component" value="Unassembled WGS sequence"/>
</dbReference>